<organism evidence="1 2">
    <name type="scientific">Sphingobacterium oryzagri</name>
    <dbReference type="NCBI Taxonomy" id="3025669"/>
    <lineage>
        <taxon>Bacteria</taxon>
        <taxon>Pseudomonadati</taxon>
        <taxon>Bacteroidota</taxon>
        <taxon>Sphingobacteriia</taxon>
        <taxon>Sphingobacteriales</taxon>
        <taxon>Sphingobacteriaceae</taxon>
        <taxon>Sphingobacterium</taxon>
    </lineage>
</organism>
<sequence length="373" mass="41741">MKTLDAELLNSLTKNESAPCLSIYLPVHKNVSESAQDPLNLKNIIKDIRTNVKPEDVQGVESLLEPVEKYLEEKSFVRENDGTLAIFSSPKVFETVFLPTAHAPAFFVDDCFYVLPLLTFASENKRFHVLTVGKNHVRLFEGDRYRFEEISLGDDIPRTMKEALGYDLTDNHLHAAAGGSAAIHGYMEITDEKDTDNVRFFRIIDHEINTNYSKPEKIPLILAALPENQSLFQSLSKNECLLKDYIALNADSIDKADLHQHALAIFEQAKTQQVAKQLERFAVGKNEKLATDEVADIARHAMDSRIDQLFIAEGKTLAGTISVEDRKIKPNKDSYGDIINQIALLTYKNGGQVHTLANNTSALPRGIGSLNRF</sequence>
<dbReference type="Proteomes" id="UP001221558">
    <property type="component" value="Chromosome"/>
</dbReference>
<keyword evidence="2" id="KW-1185">Reference proteome</keyword>
<dbReference type="InterPro" id="IPR041289">
    <property type="entry name" value="Bact_RF_family3"/>
</dbReference>
<name>A0ABY7WFK1_9SPHI</name>
<proteinExistence type="predicted"/>
<gene>
    <name evidence="1" type="ORF">PQ465_13185</name>
</gene>
<dbReference type="RefSeq" id="WP_274265987.1">
    <property type="nucleotide sequence ID" value="NZ_CP117880.1"/>
</dbReference>
<evidence type="ECO:0000313" key="1">
    <source>
        <dbReference type="EMBL" id="WDF67257.1"/>
    </source>
</evidence>
<accession>A0ABY7WFK1</accession>
<dbReference type="Pfam" id="PF18845">
    <property type="entry name" value="baeRF_family3"/>
    <property type="match status" value="1"/>
</dbReference>
<evidence type="ECO:0000313" key="2">
    <source>
        <dbReference type="Proteomes" id="UP001221558"/>
    </source>
</evidence>
<reference evidence="1 2" key="1">
    <citation type="submission" date="2023-02" db="EMBL/GenBank/DDBJ databases">
        <title>Genome sequence of Sphingobacterium sp. KACC 22765.</title>
        <authorList>
            <person name="Kim S."/>
            <person name="Heo J."/>
            <person name="Kwon S.-W."/>
        </authorList>
    </citation>
    <scope>NUCLEOTIDE SEQUENCE [LARGE SCALE GENOMIC DNA]</scope>
    <source>
        <strain evidence="1 2">KACC 22765</strain>
    </source>
</reference>
<dbReference type="EMBL" id="CP117880">
    <property type="protein sequence ID" value="WDF67257.1"/>
    <property type="molecule type" value="Genomic_DNA"/>
</dbReference>
<evidence type="ECO:0008006" key="3">
    <source>
        <dbReference type="Google" id="ProtNLM"/>
    </source>
</evidence>
<protein>
    <recommendedName>
        <fullName evidence="3">Nucleoid-associated protein</fullName>
    </recommendedName>
</protein>